<protein>
    <submittedName>
        <fullName evidence="1">Uncharacterized protein</fullName>
    </submittedName>
</protein>
<dbReference type="AlphaFoldDB" id="A0A392RBW1"/>
<feature type="non-terminal residue" evidence="1">
    <location>
        <position position="1"/>
    </location>
</feature>
<evidence type="ECO:0000313" key="2">
    <source>
        <dbReference type="Proteomes" id="UP000265520"/>
    </source>
</evidence>
<reference evidence="1 2" key="1">
    <citation type="journal article" date="2018" name="Front. Plant Sci.">
        <title>Red Clover (Trifolium pratense) and Zigzag Clover (T. medium) - A Picture of Genomic Similarities and Differences.</title>
        <authorList>
            <person name="Dluhosova J."/>
            <person name="Istvanek J."/>
            <person name="Nedelnik J."/>
            <person name="Repkova J."/>
        </authorList>
    </citation>
    <scope>NUCLEOTIDE SEQUENCE [LARGE SCALE GENOMIC DNA]</scope>
    <source>
        <strain evidence="2">cv. 10/8</strain>
        <tissue evidence="1">Leaf</tissue>
    </source>
</reference>
<dbReference type="EMBL" id="LXQA010204939">
    <property type="protein sequence ID" value="MCI33514.1"/>
    <property type="molecule type" value="Genomic_DNA"/>
</dbReference>
<dbReference type="Proteomes" id="UP000265520">
    <property type="component" value="Unassembled WGS sequence"/>
</dbReference>
<proteinExistence type="predicted"/>
<evidence type="ECO:0000313" key="1">
    <source>
        <dbReference type="EMBL" id="MCI33514.1"/>
    </source>
</evidence>
<sequence>DEFASLPAIVPKGPIAILGWWNCCSSDA</sequence>
<name>A0A392RBW1_9FABA</name>
<organism evidence="1 2">
    <name type="scientific">Trifolium medium</name>
    <dbReference type="NCBI Taxonomy" id="97028"/>
    <lineage>
        <taxon>Eukaryota</taxon>
        <taxon>Viridiplantae</taxon>
        <taxon>Streptophyta</taxon>
        <taxon>Embryophyta</taxon>
        <taxon>Tracheophyta</taxon>
        <taxon>Spermatophyta</taxon>
        <taxon>Magnoliopsida</taxon>
        <taxon>eudicotyledons</taxon>
        <taxon>Gunneridae</taxon>
        <taxon>Pentapetalae</taxon>
        <taxon>rosids</taxon>
        <taxon>fabids</taxon>
        <taxon>Fabales</taxon>
        <taxon>Fabaceae</taxon>
        <taxon>Papilionoideae</taxon>
        <taxon>50 kb inversion clade</taxon>
        <taxon>NPAAA clade</taxon>
        <taxon>Hologalegina</taxon>
        <taxon>IRL clade</taxon>
        <taxon>Trifolieae</taxon>
        <taxon>Trifolium</taxon>
    </lineage>
</organism>
<accession>A0A392RBW1</accession>
<keyword evidence="2" id="KW-1185">Reference proteome</keyword>
<comment type="caution">
    <text evidence="1">The sequence shown here is derived from an EMBL/GenBank/DDBJ whole genome shotgun (WGS) entry which is preliminary data.</text>
</comment>